<dbReference type="GO" id="GO:0055085">
    <property type="term" value="P:transmembrane transport"/>
    <property type="evidence" value="ECO:0007669"/>
    <property type="project" value="InterPro"/>
</dbReference>
<gene>
    <name evidence="9" type="ORF">CVS30_02340</name>
</gene>
<dbReference type="PROSITE" id="PS50928">
    <property type="entry name" value="ABC_TM1"/>
    <property type="match status" value="1"/>
</dbReference>
<dbReference type="InterPro" id="IPR035906">
    <property type="entry name" value="MetI-like_sf"/>
</dbReference>
<evidence type="ECO:0000256" key="6">
    <source>
        <dbReference type="ARBA" id="ARBA00023136"/>
    </source>
</evidence>
<keyword evidence="10" id="KW-1185">Reference proteome</keyword>
<evidence type="ECO:0000256" key="2">
    <source>
        <dbReference type="ARBA" id="ARBA00022448"/>
    </source>
</evidence>
<dbReference type="PANTHER" id="PTHR30193:SF37">
    <property type="entry name" value="INNER MEMBRANE ABC TRANSPORTER PERMEASE PROTEIN YCJO"/>
    <property type="match status" value="1"/>
</dbReference>
<comment type="subcellular location">
    <subcellularLocation>
        <location evidence="1 7">Cell membrane</location>
        <topology evidence="1 7">Multi-pass membrane protein</topology>
    </subcellularLocation>
</comment>
<evidence type="ECO:0000313" key="10">
    <source>
        <dbReference type="Proteomes" id="UP000247980"/>
    </source>
</evidence>
<dbReference type="CDD" id="cd06261">
    <property type="entry name" value="TM_PBP2"/>
    <property type="match status" value="1"/>
</dbReference>
<dbReference type="InterPro" id="IPR051393">
    <property type="entry name" value="ABC_transporter_permease"/>
</dbReference>
<feature type="transmembrane region" description="Helical" evidence="7">
    <location>
        <begin position="277"/>
        <end position="297"/>
    </location>
</feature>
<dbReference type="GO" id="GO:0005886">
    <property type="term" value="C:plasma membrane"/>
    <property type="evidence" value="ECO:0007669"/>
    <property type="project" value="UniProtKB-SubCell"/>
</dbReference>
<evidence type="ECO:0000259" key="8">
    <source>
        <dbReference type="PROSITE" id="PS50928"/>
    </source>
</evidence>
<comment type="caution">
    <text evidence="9">The sequence shown here is derived from an EMBL/GenBank/DDBJ whole genome shotgun (WGS) entry which is preliminary data.</text>
</comment>
<evidence type="ECO:0000256" key="5">
    <source>
        <dbReference type="ARBA" id="ARBA00022989"/>
    </source>
</evidence>
<dbReference type="AlphaFoldDB" id="A0A2V5IV27"/>
<feature type="domain" description="ABC transmembrane type-1" evidence="8">
    <location>
        <begin position="81"/>
        <end position="293"/>
    </location>
</feature>
<keyword evidence="6 7" id="KW-0472">Membrane</keyword>
<protein>
    <submittedName>
        <fullName evidence="9">Glycerol-3-phosphate ABC transporter permease</fullName>
    </submittedName>
</protein>
<keyword evidence="4 7" id="KW-0812">Transmembrane</keyword>
<evidence type="ECO:0000256" key="3">
    <source>
        <dbReference type="ARBA" id="ARBA00022475"/>
    </source>
</evidence>
<keyword evidence="2 7" id="KW-0813">Transport</keyword>
<dbReference type="OrthoDB" id="145927at2"/>
<dbReference type="Gene3D" id="1.10.3720.10">
    <property type="entry name" value="MetI-like"/>
    <property type="match status" value="1"/>
</dbReference>
<dbReference type="PANTHER" id="PTHR30193">
    <property type="entry name" value="ABC TRANSPORTER PERMEASE PROTEIN"/>
    <property type="match status" value="1"/>
</dbReference>
<comment type="similarity">
    <text evidence="7">Belongs to the binding-protein-dependent transport system permease family.</text>
</comment>
<feature type="transmembrane region" description="Helical" evidence="7">
    <location>
        <begin position="85"/>
        <end position="106"/>
    </location>
</feature>
<dbReference type="Pfam" id="PF00528">
    <property type="entry name" value="BPD_transp_1"/>
    <property type="match status" value="1"/>
</dbReference>
<feature type="transmembrane region" description="Helical" evidence="7">
    <location>
        <begin position="166"/>
        <end position="190"/>
    </location>
</feature>
<dbReference type="EMBL" id="QJVC01000001">
    <property type="protein sequence ID" value="PYI40369.1"/>
    <property type="molecule type" value="Genomic_DNA"/>
</dbReference>
<keyword evidence="5 7" id="KW-1133">Transmembrane helix</keyword>
<name>A0A2V5IV27_9MICC</name>
<proteinExistence type="inferred from homology"/>
<dbReference type="RefSeq" id="WP_110483686.1">
    <property type="nucleotide sequence ID" value="NZ_QJVC01000001.1"/>
</dbReference>
<evidence type="ECO:0000256" key="7">
    <source>
        <dbReference type="RuleBase" id="RU363032"/>
    </source>
</evidence>
<evidence type="ECO:0000256" key="1">
    <source>
        <dbReference type="ARBA" id="ARBA00004651"/>
    </source>
</evidence>
<feature type="transmembrane region" description="Helical" evidence="7">
    <location>
        <begin position="20"/>
        <end position="39"/>
    </location>
</feature>
<organism evidence="9 10">
    <name type="scientific">Arthrobacter psychrolactophilus</name>
    <dbReference type="NCBI Taxonomy" id="92442"/>
    <lineage>
        <taxon>Bacteria</taxon>
        <taxon>Bacillati</taxon>
        <taxon>Actinomycetota</taxon>
        <taxon>Actinomycetes</taxon>
        <taxon>Micrococcales</taxon>
        <taxon>Micrococcaceae</taxon>
        <taxon>Arthrobacter</taxon>
    </lineage>
</organism>
<dbReference type="InterPro" id="IPR000515">
    <property type="entry name" value="MetI-like"/>
</dbReference>
<accession>A0A2V5IV27</accession>
<dbReference type="Proteomes" id="UP000247980">
    <property type="component" value="Unassembled WGS sequence"/>
</dbReference>
<feature type="transmembrane region" description="Helical" evidence="7">
    <location>
        <begin position="118"/>
        <end position="138"/>
    </location>
</feature>
<evidence type="ECO:0000256" key="4">
    <source>
        <dbReference type="ARBA" id="ARBA00022692"/>
    </source>
</evidence>
<reference evidence="9 10" key="1">
    <citation type="submission" date="2018-05" db="EMBL/GenBank/DDBJ databases">
        <title>Genetic diversity of glacier-inhabiting Cryobacterium bacteria in China and description of Cryobacterium mengkeensis sp. nov. and Arthrobacter glacialis sp. nov.</title>
        <authorList>
            <person name="Liu Q."/>
            <person name="Xin Y.-H."/>
        </authorList>
    </citation>
    <scope>NUCLEOTIDE SEQUENCE [LARGE SCALE GENOMIC DNA]</scope>
    <source>
        <strain evidence="9 10">B7</strain>
    </source>
</reference>
<sequence length="303" mass="33118">MSTMTPPVVMRKRRTPWKSWLLFLLFAGPNVALLIIFTYKPLIQSLQYSLLQWNIGSATARFVGLSNYSNWFTDPTTANVVKVTVIFTLVTVAGGMVLGLSLALLLNRKLRGTGMARTVVVAPYVLSGVAVGLLWLFVFDPNFGVLGAVLKGIGLGSPDWYNDPSWALPMIIIVYLWKNVGYVALIYLAALQAVPKDLLEAATLDGAGPFASFRNVMLPLLGPTTFFLSVTTLLSSLQSFDIIQAMTKGGPLEGTTTMMYQIYQEGFATGRAGYSSAIATILFLVLLVITAVQMLFIQKKVHY</sequence>
<evidence type="ECO:0000313" key="9">
    <source>
        <dbReference type="EMBL" id="PYI40369.1"/>
    </source>
</evidence>
<keyword evidence="3" id="KW-1003">Cell membrane</keyword>
<dbReference type="SUPFAM" id="SSF161098">
    <property type="entry name" value="MetI-like"/>
    <property type="match status" value="1"/>
</dbReference>